<organism evidence="1 2">
    <name type="scientific">Portunus trituberculatus</name>
    <name type="common">Swimming crab</name>
    <name type="synonym">Neptunus trituberculatus</name>
    <dbReference type="NCBI Taxonomy" id="210409"/>
    <lineage>
        <taxon>Eukaryota</taxon>
        <taxon>Metazoa</taxon>
        <taxon>Ecdysozoa</taxon>
        <taxon>Arthropoda</taxon>
        <taxon>Crustacea</taxon>
        <taxon>Multicrustacea</taxon>
        <taxon>Malacostraca</taxon>
        <taxon>Eumalacostraca</taxon>
        <taxon>Eucarida</taxon>
        <taxon>Decapoda</taxon>
        <taxon>Pleocyemata</taxon>
        <taxon>Brachyura</taxon>
        <taxon>Eubrachyura</taxon>
        <taxon>Portunoidea</taxon>
        <taxon>Portunidae</taxon>
        <taxon>Portuninae</taxon>
        <taxon>Portunus</taxon>
    </lineage>
</organism>
<dbReference type="EMBL" id="VSRR010008282">
    <property type="protein sequence ID" value="MPC48441.1"/>
    <property type="molecule type" value="Genomic_DNA"/>
</dbReference>
<proteinExistence type="predicted"/>
<name>A0A5B7FLW0_PORTR</name>
<dbReference type="AlphaFoldDB" id="A0A5B7FLW0"/>
<dbReference type="Proteomes" id="UP000324222">
    <property type="component" value="Unassembled WGS sequence"/>
</dbReference>
<evidence type="ECO:0000313" key="2">
    <source>
        <dbReference type="Proteomes" id="UP000324222"/>
    </source>
</evidence>
<keyword evidence="2" id="KW-1185">Reference proteome</keyword>
<protein>
    <submittedName>
        <fullName evidence="1">Uncharacterized protein</fullName>
    </submittedName>
</protein>
<reference evidence="1 2" key="1">
    <citation type="submission" date="2019-05" db="EMBL/GenBank/DDBJ databases">
        <title>Another draft genome of Portunus trituberculatus and its Hox gene families provides insights of decapod evolution.</title>
        <authorList>
            <person name="Jeong J.-H."/>
            <person name="Song I."/>
            <person name="Kim S."/>
            <person name="Choi T."/>
            <person name="Kim D."/>
            <person name="Ryu S."/>
            <person name="Kim W."/>
        </authorList>
    </citation>
    <scope>NUCLEOTIDE SEQUENCE [LARGE SCALE GENOMIC DNA]</scope>
    <source>
        <tissue evidence="1">Muscle</tissue>
    </source>
</reference>
<accession>A0A5B7FLW0</accession>
<sequence length="51" mass="6525">MSFPCKSEFCYIKRWNTQKYSIFDIFHFLRKIVWFAWYSEFCCIKRWNTPK</sequence>
<comment type="caution">
    <text evidence="1">The sequence shown here is derived from an EMBL/GenBank/DDBJ whole genome shotgun (WGS) entry which is preliminary data.</text>
</comment>
<gene>
    <name evidence="1" type="ORF">E2C01_042214</name>
</gene>
<evidence type="ECO:0000313" key="1">
    <source>
        <dbReference type="EMBL" id="MPC48441.1"/>
    </source>
</evidence>